<sequence>MKKLILIIGCIFIISCEDVIDLKLKTDAPRLVVDASIIWHKNTPGNNQLIKLTLTAPYYDTSVPPATGATVTVTDANNNTFNFIEENNTGIYSNQSFTPVINRKYSLKIIYNDEVYTASETLIPVVNIDKVEQKNNAGFSGDETEIKAFYTDPKDIRNYYLFEFINSDLSTVSLEVYDDEFTDGNQIFAFYSNEDLKTGSKLIIQNHGISQRFHEYMTILLQQSKDESGGPFETQPATLRGNCINETNPSNYPLGYFRASEVSGFTYDVE</sequence>
<accession>A0ABS4BYV2</accession>
<protein>
    <submittedName>
        <fullName evidence="1">DUF4249 domain-containing protein</fullName>
    </submittedName>
</protein>
<name>A0ABS4BYV2_9FLAO</name>
<reference evidence="1 2" key="1">
    <citation type="submission" date="2021-04" db="EMBL/GenBank/DDBJ databases">
        <title>Mariniflexile gromovii gen. nov., sp. nov., a gliding bacterium isolated from the sea urchin Strongylocentrotus intermedius.</title>
        <authorList>
            <person name="Ko S."/>
            <person name="Le V."/>
            <person name="Ahn C.-Y."/>
            <person name="Oh H.-M."/>
        </authorList>
    </citation>
    <scope>NUCLEOTIDE SEQUENCE [LARGE SCALE GENOMIC DNA]</scope>
    <source>
        <strain evidence="1 2">KCTC 12570</strain>
    </source>
</reference>
<gene>
    <name evidence="1" type="ORF">J8H85_15390</name>
</gene>
<dbReference type="EMBL" id="JAGJCB010000018">
    <property type="protein sequence ID" value="MBP0905216.1"/>
    <property type="molecule type" value="Genomic_DNA"/>
</dbReference>
<proteinExistence type="predicted"/>
<dbReference type="PROSITE" id="PS51257">
    <property type="entry name" value="PROKAR_LIPOPROTEIN"/>
    <property type="match status" value="1"/>
</dbReference>
<dbReference type="RefSeq" id="WP_209656094.1">
    <property type="nucleotide sequence ID" value="NZ_JAGJCB010000018.1"/>
</dbReference>
<dbReference type="Proteomes" id="UP000670776">
    <property type="component" value="Unassembled WGS sequence"/>
</dbReference>
<evidence type="ECO:0000313" key="2">
    <source>
        <dbReference type="Proteomes" id="UP000670776"/>
    </source>
</evidence>
<organism evidence="1 2">
    <name type="scientific">Mariniflexile gromovii</name>
    <dbReference type="NCBI Taxonomy" id="362523"/>
    <lineage>
        <taxon>Bacteria</taxon>
        <taxon>Pseudomonadati</taxon>
        <taxon>Bacteroidota</taxon>
        <taxon>Flavobacteriia</taxon>
        <taxon>Flavobacteriales</taxon>
        <taxon>Flavobacteriaceae</taxon>
        <taxon>Mariniflexile</taxon>
    </lineage>
</organism>
<dbReference type="InterPro" id="IPR025345">
    <property type="entry name" value="DUF4249"/>
</dbReference>
<evidence type="ECO:0000313" key="1">
    <source>
        <dbReference type="EMBL" id="MBP0905216.1"/>
    </source>
</evidence>
<keyword evidence="2" id="KW-1185">Reference proteome</keyword>
<dbReference type="Pfam" id="PF14054">
    <property type="entry name" value="DUF4249"/>
    <property type="match status" value="1"/>
</dbReference>
<comment type="caution">
    <text evidence="1">The sequence shown here is derived from an EMBL/GenBank/DDBJ whole genome shotgun (WGS) entry which is preliminary data.</text>
</comment>